<evidence type="ECO:0000313" key="3">
    <source>
        <dbReference type="Proteomes" id="UP000286045"/>
    </source>
</evidence>
<reference evidence="2 3" key="1">
    <citation type="submission" date="2018-12" db="EMBL/GenBank/DDBJ databases">
        <title>Draft genome sequence of Xylaria grammica IHI A82.</title>
        <authorList>
            <person name="Buettner E."/>
            <person name="Kellner H."/>
        </authorList>
    </citation>
    <scope>NUCLEOTIDE SEQUENCE [LARGE SCALE GENOMIC DNA]</scope>
    <source>
        <strain evidence="2 3">IHI A82</strain>
    </source>
</reference>
<feature type="coiled-coil region" evidence="1">
    <location>
        <begin position="3"/>
        <end position="54"/>
    </location>
</feature>
<dbReference type="EMBL" id="RYZI01000183">
    <property type="protein sequence ID" value="RWA08801.1"/>
    <property type="molecule type" value="Genomic_DNA"/>
</dbReference>
<comment type="caution">
    <text evidence="2">The sequence shown here is derived from an EMBL/GenBank/DDBJ whole genome shotgun (WGS) entry which is preliminary data.</text>
</comment>
<gene>
    <name evidence="2" type="ORF">EKO27_g6287</name>
</gene>
<sequence length="328" mass="36243">MSSSNQEELISEVEQLLKDLEQKTAELKQANADLEQANNDLEQATTSLAAREADRTRRDAGLAAFFMGPRHCAQDVDLWLPFVGSLEQPVPATQAPAEQRLRWTVTQQTASPAGLLESVALLYGEAVADRYDEEGCAAFVPIIRWLEGAEVAPIPTIMQLLRRLLANTNQDGGHATQLGFFLGTWQVVCLVRLRWPETEDLADIERRCRERSESSPADFQLILDLVAGASSDRELRAAFDGDQDAEIPPALSATPHKYCPNQGTLLVAPAARPCVWALDLRHCAIWLVDKDKGDFDDDGSYRLRGSQGREDLMVPSATSDLDFIFGHL</sequence>
<accession>A0A439D3D4</accession>
<dbReference type="AlphaFoldDB" id="A0A439D3D4"/>
<proteinExistence type="predicted"/>
<evidence type="ECO:0000313" key="2">
    <source>
        <dbReference type="EMBL" id="RWA08801.1"/>
    </source>
</evidence>
<keyword evidence="1" id="KW-0175">Coiled coil</keyword>
<protein>
    <submittedName>
        <fullName evidence="2">Uncharacterized protein</fullName>
    </submittedName>
</protein>
<dbReference type="STRING" id="363999.A0A439D3D4"/>
<keyword evidence="3" id="KW-1185">Reference proteome</keyword>
<dbReference type="Proteomes" id="UP000286045">
    <property type="component" value="Unassembled WGS sequence"/>
</dbReference>
<organism evidence="2 3">
    <name type="scientific">Xylaria grammica</name>
    <dbReference type="NCBI Taxonomy" id="363999"/>
    <lineage>
        <taxon>Eukaryota</taxon>
        <taxon>Fungi</taxon>
        <taxon>Dikarya</taxon>
        <taxon>Ascomycota</taxon>
        <taxon>Pezizomycotina</taxon>
        <taxon>Sordariomycetes</taxon>
        <taxon>Xylariomycetidae</taxon>
        <taxon>Xylariales</taxon>
        <taxon>Xylariaceae</taxon>
        <taxon>Xylaria</taxon>
    </lineage>
</organism>
<evidence type="ECO:0000256" key="1">
    <source>
        <dbReference type="SAM" id="Coils"/>
    </source>
</evidence>
<name>A0A439D3D4_9PEZI</name>